<dbReference type="EMBL" id="JBDLOB010000007">
    <property type="protein sequence ID" value="MEN8626490.1"/>
    <property type="molecule type" value="Genomic_DNA"/>
</dbReference>
<evidence type="ECO:0000256" key="6">
    <source>
        <dbReference type="RuleBase" id="RU003345"/>
    </source>
</evidence>
<dbReference type="CDD" id="cd07133">
    <property type="entry name" value="ALDH_CALDH_CalB"/>
    <property type="match status" value="1"/>
</dbReference>
<dbReference type="InterPro" id="IPR016163">
    <property type="entry name" value="Ald_DH_C"/>
</dbReference>
<dbReference type="InterPro" id="IPR029510">
    <property type="entry name" value="Ald_DH_CS_GLU"/>
</dbReference>
<evidence type="ECO:0000256" key="5">
    <source>
        <dbReference type="PROSITE-ProRule" id="PRU10007"/>
    </source>
</evidence>
<evidence type="ECO:0000313" key="9">
    <source>
        <dbReference type="Proteomes" id="UP001414441"/>
    </source>
</evidence>
<evidence type="ECO:0000313" key="8">
    <source>
        <dbReference type="EMBL" id="MEN8626490.1"/>
    </source>
</evidence>
<protein>
    <recommendedName>
        <fullName evidence="4">Aldehyde dehydrogenase</fullName>
    </recommendedName>
</protein>
<keyword evidence="9" id="KW-1185">Reference proteome</keyword>
<gene>
    <name evidence="8" type="ORF">ABFV72_10760</name>
</gene>
<keyword evidence="2 4" id="KW-0560">Oxidoreductase</keyword>
<evidence type="ECO:0000256" key="1">
    <source>
        <dbReference type="ARBA" id="ARBA00009986"/>
    </source>
</evidence>
<dbReference type="InterPro" id="IPR016161">
    <property type="entry name" value="Ald_DH/histidinol_DH"/>
</dbReference>
<dbReference type="Pfam" id="PF00171">
    <property type="entry name" value="Aldedh"/>
    <property type="match status" value="1"/>
</dbReference>
<feature type="active site" evidence="5">
    <location>
        <position position="232"/>
    </location>
</feature>
<dbReference type="Proteomes" id="UP001414441">
    <property type="component" value="Unassembled WGS sequence"/>
</dbReference>
<comment type="similarity">
    <text evidence="1 4 6">Belongs to the aldehyde dehydrogenase family.</text>
</comment>
<comment type="caution">
    <text evidence="8">The sequence shown here is derived from an EMBL/GenBank/DDBJ whole genome shotgun (WGS) entry which is preliminary data.</text>
</comment>
<keyword evidence="3" id="KW-0520">NAD</keyword>
<feature type="domain" description="Aldehyde dehydrogenase" evidence="7">
    <location>
        <begin position="42"/>
        <end position="453"/>
    </location>
</feature>
<dbReference type="PROSITE" id="PS00687">
    <property type="entry name" value="ALDEHYDE_DEHYDR_GLU"/>
    <property type="match status" value="1"/>
</dbReference>
<sequence>MDSTQIDNSSSVSSSPAIITNKKDLQAQFLRLQKLSRKEPITDWDTRKSQLETLETLLSKNKDKLTSAINADFGQRSEGETKFAELFSSFTSISHAKKHGESWMKTRKAPVSAVYLPARNEIEPQPLGVVGIMVPWNYPLYLAIGPMIDAITAGNRIMVKMSEAAPKFAQAFAEAIEKHFSPEMVNVVVGDVDIAVAFSELPFDHLIYTGSTEVGKKVMAAAATNLTPVTLELGGKSPVIVLDDANLESAVNRIMTGKALNAGQTCIAPDYVLLNRKYHEQFTSLAKKWMQKHYPKITTNKDYTHIINSAQFVRVQKYLDEIPKENVHHTTEVKPDINSRLMPPIIVTEPKLESALMQNEIFAPVLPLIHYEELDEAIVLINERPRPLALYIFGNSEKDIKRIRTHTVSGGVCINEIVLHALQHELPFGGVGHSGIGAYHGKIGFERFSHMKPVLVQPKVNAMNLLQPPYGVVFNKFMSMFIK</sequence>
<dbReference type="PIRSF" id="PIRSF036492">
    <property type="entry name" value="ALDH"/>
    <property type="match status" value="1"/>
</dbReference>
<dbReference type="RefSeq" id="WP_347163636.1">
    <property type="nucleotide sequence ID" value="NZ_JBDLOB010000007.1"/>
</dbReference>
<organism evidence="8 9">
    <name type="scientific">Psychrobacter proteolyticus</name>
    <dbReference type="NCBI Taxonomy" id="147825"/>
    <lineage>
        <taxon>Bacteria</taxon>
        <taxon>Pseudomonadati</taxon>
        <taxon>Pseudomonadota</taxon>
        <taxon>Gammaproteobacteria</taxon>
        <taxon>Moraxellales</taxon>
        <taxon>Moraxellaceae</taxon>
        <taxon>Psychrobacter</taxon>
    </lineage>
</organism>
<dbReference type="InterPro" id="IPR015590">
    <property type="entry name" value="Aldehyde_DH_dom"/>
</dbReference>
<dbReference type="PANTHER" id="PTHR43570">
    <property type="entry name" value="ALDEHYDE DEHYDROGENASE"/>
    <property type="match status" value="1"/>
</dbReference>
<name>A0ABV0D739_9GAMM</name>
<evidence type="ECO:0000256" key="3">
    <source>
        <dbReference type="ARBA" id="ARBA00023027"/>
    </source>
</evidence>
<dbReference type="GO" id="GO:0050269">
    <property type="term" value="F:coniferyl-aldehyde dehydrogenase [NAD(P)+] activity"/>
    <property type="evidence" value="ECO:0007669"/>
    <property type="project" value="UniProtKB-EC"/>
</dbReference>
<evidence type="ECO:0000259" key="7">
    <source>
        <dbReference type="Pfam" id="PF00171"/>
    </source>
</evidence>
<dbReference type="InterPro" id="IPR012394">
    <property type="entry name" value="Aldehyde_DH_NAD(P)"/>
</dbReference>
<dbReference type="InterPro" id="IPR016160">
    <property type="entry name" value="Ald_DH_CS_CYS"/>
</dbReference>
<dbReference type="SUPFAM" id="SSF53720">
    <property type="entry name" value="ALDH-like"/>
    <property type="match status" value="1"/>
</dbReference>
<dbReference type="Gene3D" id="3.40.605.10">
    <property type="entry name" value="Aldehyde Dehydrogenase, Chain A, domain 1"/>
    <property type="match status" value="1"/>
</dbReference>
<dbReference type="PROSITE" id="PS00070">
    <property type="entry name" value="ALDEHYDE_DEHYDR_CYS"/>
    <property type="match status" value="1"/>
</dbReference>
<dbReference type="InterPro" id="IPR016162">
    <property type="entry name" value="Ald_DH_N"/>
</dbReference>
<evidence type="ECO:0000256" key="4">
    <source>
        <dbReference type="PIRNR" id="PIRNR036492"/>
    </source>
</evidence>
<reference evidence="8 9" key="1">
    <citation type="submission" date="2024-05" db="EMBL/GenBank/DDBJ databases">
        <title>Genome sequencing of Marine Estuary Bacteria, Pseudoalteromonas distincta strain FA, Psychrobacter proteolyticus strain EA, and Shewanella baltica strain CA.</title>
        <authorList>
            <person name="Dieffenbach S.A."/>
            <person name="Maclea K.S."/>
        </authorList>
    </citation>
    <scope>NUCLEOTIDE SEQUENCE [LARGE SCALE GENOMIC DNA]</scope>
    <source>
        <strain evidence="8 9">EA</strain>
    </source>
</reference>
<proteinExistence type="inferred from homology"/>
<dbReference type="PANTHER" id="PTHR43570:SF20">
    <property type="entry name" value="ALDEHYDE DEHYDROGENASE ALDX-RELATED"/>
    <property type="match status" value="1"/>
</dbReference>
<dbReference type="Gene3D" id="3.40.309.10">
    <property type="entry name" value="Aldehyde Dehydrogenase, Chain A, domain 2"/>
    <property type="match status" value="1"/>
</dbReference>
<accession>A0ABV0D739</accession>
<evidence type="ECO:0000256" key="2">
    <source>
        <dbReference type="ARBA" id="ARBA00023002"/>
    </source>
</evidence>